<organism evidence="2 3">
    <name type="scientific">Bacillus paranthracis</name>
    <dbReference type="NCBI Taxonomy" id="2026186"/>
    <lineage>
        <taxon>Bacteria</taxon>
        <taxon>Bacillati</taxon>
        <taxon>Bacillota</taxon>
        <taxon>Bacilli</taxon>
        <taxon>Bacillales</taxon>
        <taxon>Bacillaceae</taxon>
        <taxon>Bacillus</taxon>
        <taxon>Bacillus cereus group</taxon>
    </lineage>
</organism>
<accession>A0A9X8SMI9</accession>
<evidence type="ECO:0000259" key="1">
    <source>
        <dbReference type="Pfam" id="PF14279"/>
    </source>
</evidence>
<dbReference type="RefSeq" id="WP_000409185.1">
    <property type="nucleotide sequence ID" value="NZ_FWZC01000084.1"/>
</dbReference>
<sequence length="304" mass="35427">MEIYELAAMPFLYSFSNHDQNQEENITFGDKSNRKCMYCGKTKEETTFKKDAHVIPAGLGNRILFNYDECDICNEHYFSNHENELANFLMLDRIFIGARKRNGMPKYKPSPKGNSAIQHSADSHTVHIQINDLEGKFEIIPDLENKKVTYNINNPPKYRAADICKALTHMIWPFLSVEKREQLKHIPSWLLGKEDIFPLYLETVFVPGNGYNKGILEYWESTNKDSLYPVMVRFTFGLKILSFYIPSTLQVQSLPTRHEEYGQIAENRTGIKIKVMEILNDGYVQLDHLTYTLRFQSIDEKKYD</sequence>
<dbReference type="AlphaFoldDB" id="A0A9X8SMI9"/>
<reference evidence="2 3" key="1">
    <citation type="submission" date="2017-04" db="EMBL/GenBank/DDBJ databases">
        <authorList>
            <person name="Criscuolo A."/>
        </authorList>
    </citation>
    <scope>NUCLEOTIDE SEQUENCE [LARGE SCALE GENOMIC DNA]</scope>
    <source>
        <strain evidence="2">16-00221</strain>
    </source>
</reference>
<evidence type="ECO:0000313" key="2">
    <source>
        <dbReference type="EMBL" id="SME45281.1"/>
    </source>
</evidence>
<protein>
    <recommendedName>
        <fullName evidence="1">HNH endonuclease 5 domain-containing protein</fullName>
    </recommendedName>
</protein>
<dbReference type="InterPro" id="IPR029471">
    <property type="entry name" value="HNH_5"/>
</dbReference>
<feature type="domain" description="HNH endonuclease 5" evidence="1">
    <location>
        <begin position="36"/>
        <end position="87"/>
    </location>
</feature>
<comment type="caution">
    <text evidence="2">The sequence shown here is derived from an EMBL/GenBank/DDBJ whole genome shotgun (WGS) entry which is preliminary data.</text>
</comment>
<dbReference type="Pfam" id="PF14279">
    <property type="entry name" value="HNH_5"/>
    <property type="match status" value="1"/>
</dbReference>
<dbReference type="Proteomes" id="UP000194435">
    <property type="component" value="Unassembled WGS sequence"/>
</dbReference>
<evidence type="ECO:0000313" key="3">
    <source>
        <dbReference type="Proteomes" id="UP000194435"/>
    </source>
</evidence>
<dbReference type="EMBL" id="FWZC01000084">
    <property type="protein sequence ID" value="SME45281.1"/>
    <property type="molecule type" value="Genomic_DNA"/>
</dbReference>
<proteinExistence type="predicted"/>
<gene>
    <name evidence="2" type="ORF">BACERE00221_04753</name>
</gene>
<name>A0A9X8SMI9_9BACI</name>